<dbReference type="AlphaFoldDB" id="A0A923I5X2"/>
<dbReference type="RefSeq" id="WP_186887278.1">
    <property type="nucleotide sequence ID" value="NZ_JACONZ010000002.1"/>
</dbReference>
<sequence>MKKETGTQHDLLNANNACHIPVVGYMVQDENGNWHMDKERSQWADIPADTIAQFLIQRMGGSIPEADVPAVEVS</sequence>
<proteinExistence type="predicted"/>
<evidence type="ECO:0000313" key="2">
    <source>
        <dbReference type="Proteomes" id="UP000659630"/>
    </source>
</evidence>
<dbReference type="Proteomes" id="UP000659630">
    <property type="component" value="Unassembled WGS sequence"/>
</dbReference>
<accession>A0A923I5X2</accession>
<keyword evidence="2" id="KW-1185">Reference proteome</keyword>
<gene>
    <name evidence="1" type="ORF">H8S23_05230</name>
</gene>
<comment type="caution">
    <text evidence="1">The sequence shown here is derived from an EMBL/GenBank/DDBJ whole genome shotgun (WGS) entry which is preliminary data.</text>
</comment>
<dbReference type="EMBL" id="JACONZ010000002">
    <property type="protein sequence ID" value="MBC5580900.1"/>
    <property type="molecule type" value="Genomic_DNA"/>
</dbReference>
<protein>
    <submittedName>
        <fullName evidence="1">Uncharacterized protein</fullName>
    </submittedName>
</protein>
<name>A0A923I5X2_9FIRM</name>
<evidence type="ECO:0000313" key="1">
    <source>
        <dbReference type="EMBL" id="MBC5580900.1"/>
    </source>
</evidence>
<organism evidence="1 2">
    <name type="scientific">Anaerofilum hominis</name>
    <dbReference type="NCBI Taxonomy" id="2763016"/>
    <lineage>
        <taxon>Bacteria</taxon>
        <taxon>Bacillati</taxon>
        <taxon>Bacillota</taxon>
        <taxon>Clostridia</taxon>
        <taxon>Eubacteriales</taxon>
        <taxon>Oscillospiraceae</taxon>
        <taxon>Anaerofilum</taxon>
    </lineage>
</organism>
<reference evidence="1" key="1">
    <citation type="submission" date="2020-08" db="EMBL/GenBank/DDBJ databases">
        <title>Genome public.</title>
        <authorList>
            <person name="Liu C."/>
            <person name="Sun Q."/>
        </authorList>
    </citation>
    <scope>NUCLEOTIDE SEQUENCE</scope>
    <source>
        <strain evidence="1">BX8</strain>
    </source>
</reference>